<gene>
    <name evidence="6" type="ORF">C0068_04250</name>
</gene>
<keyword evidence="3" id="KW-0238">DNA-binding</keyword>
<dbReference type="Pfam" id="PF00126">
    <property type="entry name" value="HTH_1"/>
    <property type="match status" value="1"/>
</dbReference>
<dbReference type="AlphaFoldDB" id="A0A2S4HII9"/>
<dbReference type="GO" id="GO:0003700">
    <property type="term" value="F:DNA-binding transcription factor activity"/>
    <property type="evidence" value="ECO:0007669"/>
    <property type="project" value="InterPro"/>
</dbReference>
<protein>
    <submittedName>
        <fullName evidence="6">HTH-type transcriptional activator IlvY</fullName>
    </submittedName>
</protein>
<dbReference type="SUPFAM" id="SSF46785">
    <property type="entry name" value="Winged helix' DNA-binding domain"/>
    <property type="match status" value="1"/>
</dbReference>
<dbReference type="PANTHER" id="PTHR30126">
    <property type="entry name" value="HTH-TYPE TRANSCRIPTIONAL REGULATOR"/>
    <property type="match status" value="1"/>
</dbReference>
<organism evidence="6 7">
    <name type="scientific">Zhongshania marina</name>
    <dbReference type="NCBI Taxonomy" id="2304603"/>
    <lineage>
        <taxon>Bacteria</taxon>
        <taxon>Pseudomonadati</taxon>
        <taxon>Pseudomonadota</taxon>
        <taxon>Gammaproteobacteria</taxon>
        <taxon>Cellvibrionales</taxon>
        <taxon>Spongiibacteraceae</taxon>
        <taxon>Zhongshania</taxon>
    </lineage>
</organism>
<proteinExistence type="inferred from homology"/>
<dbReference type="EMBL" id="PQGG01000010">
    <property type="protein sequence ID" value="POP53812.1"/>
    <property type="molecule type" value="Genomic_DNA"/>
</dbReference>
<comment type="caution">
    <text evidence="6">The sequence shown here is derived from an EMBL/GenBank/DDBJ whole genome shotgun (WGS) entry which is preliminary data.</text>
</comment>
<dbReference type="FunFam" id="1.10.10.10:FF:000001">
    <property type="entry name" value="LysR family transcriptional regulator"/>
    <property type="match status" value="1"/>
</dbReference>
<comment type="similarity">
    <text evidence="1">Belongs to the LysR transcriptional regulatory family.</text>
</comment>
<dbReference type="Pfam" id="PF03466">
    <property type="entry name" value="LysR_substrate"/>
    <property type="match status" value="1"/>
</dbReference>
<evidence type="ECO:0000256" key="2">
    <source>
        <dbReference type="ARBA" id="ARBA00023015"/>
    </source>
</evidence>
<dbReference type="Gene3D" id="1.10.10.10">
    <property type="entry name" value="Winged helix-like DNA-binding domain superfamily/Winged helix DNA-binding domain"/>
    <property type="match status" value="1"/>
</dbReference>
<evidence type="ECO:0000256" key="3">
    <source>
        <dbReference type="ARBA" id="ARBA00023125"/>
    </source>
</evidence>
<dbReference type="InterPro" id="IPR000847">
    <property type="entry name" value="LysR_HTH_N"/>
</dbReference>
<evidence type="ECO:0000259" key="5">
    <source>
        <dbReference type="PROSITE" id="PS50931"/>
    </source>
</evidence>
<dbReference type="InterPro" id="IPR036390">
    <property type="entry name" value="WH_DNA-bd_sf"/>
</dbReference>
<dbReference type="SUPFAM" id="SSF53850">
    <property type="entry name" value="Periplasmic binding protein-like II"/>
    <property type="match status" value="1"/>
</dbReference>
<keyword evidence="4" id="KW-0804">Transcription</keyword>
<dbReference type="NCBIfam" id="NF008722">
    <property type="entry name" value="PRK11716.1"/>
    <property type="match status" value="1"/>
</dbReference>
<dbReference type="Gene3D" id="3.40.190.290">
    <property type="match status" value="1"/>
</dbReference>
<dbReference type="Proteomes" id="UP000237222">
    <property type="component" value="Unassembled WGS sequence"/>
</dbReference>
<dbReference type="OrthoDB" id="9803735at2"/>
<evidence type="ECO:0000313" key="7">
    <source>
        <dbReference type="Proteomes" id="UP000237222"/>
    </source>
</evidence>
<accession>A0A2S4HII9</accession>
<feature type="domain" description="HTH lysR-type" evidence="5">
    <location>
        <begin position="1"/>
        <end position="58"/>
    </location>
</feature>
<sequence>MNIKELQIFIHLSQSLHFGRSGDAMHLSASAVSRSIMRLEEQVGVALFERDNRRVQLTAAGREFLRYAEQAVVNWQSVLQRLHIQGEALQGELGVFCSVTASYSVLSNILEVFRQRYPAIELKLHTGDQADAIERIVEGGEDLGITAKPRQLSSRLLYQELTRSPLRLLVPNIPCAVNEQIAAVGEVLSPDVLANLPFILPERGVARTLIEHWFRQQQIKPSVYAQVSGHEAIVSTVALGLGIGVVPELVLATSFLRERVRVISVEPALPSMEVGVVVLQQRLSNPLVKAFWDCAKSSYSSLN</sequence>
<evidence type="ECO:0000256" key="1">
    <source>
        <dbReference type="ARBA" id="ARBA00009437"/>
    </source>
</evidence>
<dbReference type="RefSeq" id="WP_103683258.1">
    <property type="nucleotide sequence ID" value="NZ_PQGG01000010.1"/>
</dbReference>
<dbReference type="PROSITE" id="PS50931">
    <property type="entry name" value="HTH_LYSR"/>
    <property type="match status" value="1"/>
</dbReference>
<reference evidence="6 7" key="1">
    <citation type="submission" date="2018-01" db="EMBL/GenBank/DDBJ databases">
        <authorList>
            <person name="Yu X.-D."/>
        </authorList>
    </citation>
    <scope>NUCLEOTIDE SEQUENCE [LARGE SCALE GENOMIC DNA]</scope>
    <source>
        <strain evidence="6 7">ZX-21</strain>
    </source>
</reference>
<evidence type="ECO:0000313" key="6">
    <source>
        <dbReference type="EMBL" id="POP53812.1"/>
    </source>
</evidence>
<dbReference type="InterPro" id="IPR036388">
    <property type="entry name" value="WH-like_DNA-bd_sf"/>
</dbReference>
<dbReference type="GO" id="GO:0000976">
    <property type="term" value="F:transcription cis-regulatory region binding"/>
    <property type="evidence" value="ECO:0007669"/>
    <property type="project" value="TreeGrafter"/>
</dbReference>
<evidence type="ECO:0000256" key="4">
    <source>
        <dbReference type="ARBA" id="ARBA00023163"/>
    </source>
</evidence>
<dbReference type="PANTHER" id="PTHR30126:SF81">
    <property type="entry name" value="HTH-TYPE TRANSCRIPTIONAL REGULATOR ILVY"/>
    <property type="match status" value="1"/>
</dbReference>
<keyword evidence="2" id="KW-0805">Transcription regulation</keyword>
<name>A0A2S4HII9_9GAMM</name>
<dbReference type="InterPro" id="IPR005119">
    <property type="entry name" value="LysR_subst-bd"/>
</dbReference>